<comment type="caution">
    <text evidence="1">The sequence shown here is derived from an EMBL/GenBank/DDBJ whole genome shotgun (WGS) entry which is preliminary data.</text>
</comment>
<proteinExistence type="predicted"/>
<organism evidence="1 2">
    <name type="scientific">Candidatus Kaiserbacteria bacterium RIFCSPHIGHO2_02_FULL_54_22</name>
    <dbReference type="NCBI Taxonomy" id="1798495"/>
    <lineage>
        <taxon>Bacteria</taxon>
        <taxon>Candidatus Kaiseribacteriota</taxon>
    </lineage>
</organism>
<gene>
    <name evidence="1" type="ORF">A3C19_03055</name>
</gene>
<sequence length="107" mass="12142">MASKKKANGCTSVRCVEKAIRKCGCTVHEFFKRAVCNKDTVRDFDIDAAVKRFLDFKKYGLVANSYYGIPRFVIAFAEVVLYGEHPRVPRKYRVRHSTRPSISAGGH</sequence>
<dbReference type="EMBL" id="MFLI01000011">
    <property type="protein sequence ID" value="OGG62222.1"/>
    <property type="molecule type" value="Genomic_DNA"/>
</dbReference>
<dbReference type="STRING" id="1798495.A3C19_03055"/>
<protein>
    <submittedName>
        <fullName evidence="1">Uncharacterized protein</fullName>
    </submittedName>
</protein>
<evidence type="ECO:0000313" key="2">
    <source>
        <dbReference type="Proteomes" id="UP000178532"/>
    </source>
</evidence>
<name>A0A1F6DMF9_9BACT</name>
<dbReference type="AlphaFoldDB" id="A0A1F6DMF9"/>
<dbReference type="Proteomes" id="UP000178532">
    <property type="component" value="Unassembled WGS sequence"/>
</dbReference>
<reference evidence="1 2" key="1">
    <citation type="journal article" date="2016" name="Nat. Commun.">
        <title>Thousands of microbial genomes shed light on interconnected biogeochemical processes in an aquifer system.</title>
        <authorList>
            <person name="Anantharaman K."/>
            <person name="Brown C.T."/>
            <person name="Hug L.A."/>
            <person name="Sharon I."/>
            <person name="Castelle C.J."/>
            <person name="Probst A.J."/>
            <person name="Thomas B.C."/>
            <person name="Singh A."/>
            <person name="Wilkins M.J."/>
            <person name="Karaoz U."/>
            <person name="Brodie E.L."/>
            <person name="Williams K.H."/>
            <person name="Hubbard S.S."/>
            <person name="Banfield J.F."/>
        </authorList>
    </citation>
    <scope>NUCLEOTIDE SEQUENCE [LARGE SCALE GENOMIC DNA]</scope>
</reference>
<evidence type="ECO:0000313" key="1">
    <source>
        <dbReference type="EMBL" id="OGG62222.1"/>
    </source>
</evidence>
<accession>A0A1F6DMF9</accession>